<proteinExistence type="predicted"/>
<dbReference type="EMBL" id="LCEK01000018">
    <property type="protein sequence ID" value="KKS71859.1"/>
    <property type="molecule type" value="Genomic_DNA"/>
</dbReference>
<protein>
    <submittedName>
        <fullName evidence="1">Uncharacterized protein</fullName>
    </submittedName>
</protein>
<dbReference type="AlphaFoldDB" id="A0A0G1BF99"/>
<feature type="non-terminal residue" evidence="1">
    <location>
        <position position="1"/>
    </location>
</feature>
<sequence>QGHQEMLAIVRYLYSMLRLRIGLIEGQRHARYQDAAIAPVLVNRRQKMSPQPSQY</sequence>
<name>A0A0G1BF99_9BACT</name>
<comment type="caution">
    <text evidence="1">The sequence shown here is derived from an EMBL/GenBank/DDBJ whole genome shotgun (WGS) entry which is preliminary data.</text>
</comment>
<evidence type="ECO:0000313" key="1">
    <source>
        <dbReference type="EMBL" id="KKS71859.1"/>
    </source>
</evidence>
<reference evidence="1 2" key="1">
    <citation type="journal article" date="2015" name="Nature">
        <title>rRNA introns, odd ribosomes, and small enigmatic genomes across a large radiation of phyla.</title>
        <authorList>
            <person name="Brown C.T."/>
            <person name="Hug L.A."/>
            <person name="Thomas B.C."/>
            <person name="Sharon I."/>
            <person name="Castelle C.J."/>
            <person name="Singh A."/>
            <person name="Wilkins M.J."/>
            <person name="Williams K.H."/>
            <person name="Banfield J.F."/>
        </authorList>
    </citation>
    <scope>NUCLEOTIDE SEQUENCE [LARGE SCALE GENOMIC DNA]</scope>
</reference>
<dbReference type="Proteomes" id="UP000033867">
    <property type="component" value="Unassembled WGS sequence"/>
</dbReference>
<organism evidence="1 2">
    <name type="scientific">Candidatus Magasanikbacteria bacterium GW2011_GWE2_42_7</name>
    <dbReference type="NCBI Taxonomy" id="1619052"/>
    <lineage>
        <taxon>Bacteria</taxon>
        <taxon>Candidatus Magasanikiibacteriota</taxon>
    </lineage>
</organism>
<evidence type="ECO:0000313" key="2">
    <source>
        <dbReference type="Proteomes" id="UP000033867"/>
    </source>
</evidence>
<accession>A0A0G1BF99</accession>
<gene>
    <name evidence="1" type="ORF">UV42_C0018G0018</name>
</gene>